<dbReference type="Pfam" id="PF03575">
    <property type="entry name" value="Peptidase_S51"/>
    <property type="match status" value="1"/>
</dbReference>
<evidence type="ECO:0000313" key="5">
    <source>
        <dbReference type="EMBL" id="OEO28829.1"/>
    </source>
</evidence>
<accession>A0A1E5XJS0</accession>
<dbReference type="EMBL" id="LAJE02000353">
    <property type="protein sequence ID" value="OEO28829.1"/>
    <property type="molecule type" value="Genomic_DNA"/>
</dbReference>
<dbReference type="InterPro" id="IPR029062">
    <property type="entry name" value="Class_I_gatase-like"/>
</dbReference>
<evidence type="ECO:0000256" key="2">
    <source>
        <dbReference type="ARBA" id="ARBA00022670"/>
    </source>
</evidence>
<dbReference type="PANTHER" id="PTHR20842:SF0">
    <property type="entry name" value="ALPHA-ASPARTYL DIPEPTIDASE"/>
    <property type="match status" value="1"/>
</dbReference>
<dbReference type="InterPro" id="IPR005320">
    <property type="entry name" value="Peptidase_S51"/>
</dbReference>
<dbReference type="SUPFAM" id="SSF52317">
    <property type="entry name" value="Class I glutamine amidotransferase-like"/>
    <property type="match status" value="1"/>
</dbReference>
<name>A0A1E5XJS0_9HYPH</name>
<keyword evidence="3" id="KW-0378">Hydrolase</keyword>
<organism evidence="5 6">
    <name type="scientific">Devosia insulae DS-56</name>
    <dbReference type="NCBI Taxonomy" id="1116389"/>
    <lineage>
        <taxon>Bacteria</taxon>
        <taxon>Pseudomonadati</taxon>
        <taxon>Pseudomonadota</taxon>
        <taxon>Alphaproteobacteria</taxon>
        <taxon>Hyphomicrobiales</taxon>
        <taxon>Devosiaceae</taxon>
        <taxon>Devosia</taxon>
    </lineage>
</organism>
<dbReference type="PANTHER" id="PTHR20842">
    <property type="entry name" value="PROTEASE S51 ALPHA-ASPARTYL DIPEPTIDASE"/>
    <property type="match status" value="1"/>
</dbReference>
<keyword evidence="2" id="KW-0645">Protease</keyword>
<comment type="similarity">
    <text evidence="1">Belongs to the peptidase S51 family.</text>
</comment>
<evidence type="ECO:0000313" key="6">
    <source>
        <dbReference type="Proteomes" id="UP000095463"/>
    </source>
</evidence>
<dbReference type="GO" id="GO:0006508">
    <property type="term" value="P:proteolysis"/>
    <property type="evidence" value="ECO:0007669"/>
    <property type="project" value="UniProtKB-KW"/>
</dbReference>
<comment type="caution">
    <text evidence="5">The sequence shown here is derived from an EMBL/GenBank/DDBJ whole genome shotgun (WGS) entry which is preliminary data.</text>
</comment>
<dbReference type="Gene3D" id="3.40.50.880">
    <property type="match status" value="1"/>
</dbReference>
<evidence type="ECO:0000256" key="4">
    <source>
        <dbReference type="ARBA" id="ARBA00022825"/>
    </source>
</evidence>
<sequence length="222" mass="24564">MRLYLSSYRIGDRAGSLLALLGNGRHAAIIENALDNISPAARELYRNEAYDPVSELGSLGIVGTPLDLRQYFGDPEGLRARLSQFDLCWVTGGNAFVLRRAMKQSGFDDVIVDMLDNDEIVYGGFSAGAVVAAPSLEGIHLMDDPDEAPRGYDRETIWDGLGLIDHAIVPHYRSPHPESAAAERAVRHLCSRGLRYRALRDGEVIVWTENRMASVELRQRIA</sequence>
<reference evidence="5 6" key="1">
    <citation type="journal article" date="2015" name="Genome Announc.">
        <title>Genome Assemblies of Three Soil-Associated Devosia species: D. insulae, D. limi, and D. soli.</title>
        <authorList>
            <person name="Hassan Y.I."/>
            <person name="Lepp D."/>
            <person name="Zhou T."/>
        </authorList>
    </citation>
    <scope>NUCLEOTIDE SEQUENCE [LARGE SCALE GENOMIC DNA]</scope>
    <source>
        <strain evidence="5 6">DS-56</strain>
    </source>
</reference>
<evidence type="ECO:0000256" key="1">
    <source>
        <dbReference type="ARBA" id="ARBA00006534"/>
    </source>
</evidence>
<keyword evidence="6" id="KW-1185">Reference proteome</keyword>
<dbReference type="GO" id="GO:0008236">
    <property type="term" value="F:serine-type peptidase activity"/>
    <property type="evidence" value="ECO:0007669"/>
    <property type="project" value="UniProtKB-KW"/>
</dbReference>
<protein>
    <submittedName>
        <fullName evidence="5">Peptidase E</fullName>
    </submittedName>
</protein>
<proteinExistence type="inferred from homology"/>
<gene>
    <name evidence="5" type="ORF">VW23_002750</name>
</gene>
<dbReference type="AlphaFoldDB" id="A0A1E5XJS0"/>
<keyword evidence="4" id="KW-0720">Serine protease</keyword>
<evidence type="ECO:0000256" key="3">
    <source>
        <dbReference type="ARBA" id="ARBA00022801"/>
    </source>
</evidence>
<dbReference type="RefSeq" id="WP_069911864.1">
    <property type="nucleotide sequence ID" value="NZ_LAJE02000353.1"/>
</dbReference>
<dbReference type="Proteomes" id="UP000095463">
    <property type="component" value="Unassembled WGS sequence"/>
</dbReference>